<dbReference type="Pfam" id="PF02585">
    <property type="entry name" value="PIG-L"/>
    <property type="match status" value="1"/>
</dbReference>
<evidence type="ECO:0008006" key="4">
    <source>
        <dbReference type="Google" id="ProtNLM"/>
    </source>
</evidence>
<protein>
    <recommendedName>
        <fullName evidence="4">LmbE family protein</fullName>
    </recommendedName>
</protein>
<dbReference type="RefSeq" id="WP_046220152.1">
    <property type="nucleotide sequence ID" value="NZ_JWYV01000005.1"/>
</dbReference>
<dbReference type="Proteomes" id="UP000033633">
    <property type="component" value="Unassembled WGS sequence"/>
</dbReference>
<organism evidence="2 3">
    <name type="scientific">Photobacterium halotolerans</name>
    <dbReference type="NCBI Taxonomy" id="265726"/>
    <lineage>
        <taxon>Bacteria</taxon>
        <taxon>Pseudomonadati</taxon>
        <taxon>Pseudomonadota</taxon>
        <taxon>Gammaproteobacteria</taxon>
        <taxon>Vibrionales</taxon>
        <taxon>Vibrionaceae</taxon>
        <taxon>Photobacterium</taxon>
    </lineage>
</organism>
<dbReference type="EMBL" id="JWYV01000005">
    <property type="protein sequence ID" value="KKD00231.1"/>
    <property type="molecule type" value="Genomic_DNA"/>
</dbReference>
<dbReference type="SUPFAM" id="SSF102588">
    <property type="entry name" value="LmbE-like"/>
    <property type="match status" value="1"/>
</dbReference>
<gene>
    <name evidence="2" type="ORF">KY46_08140</name>
</gene>
<name>A0A0F5VDI8_9GAMM</name>
<feature type="chain" id="PRO_5002496285" description="LmbE family protein" evidence="1">
    <location>
        <begin position="26"/>
        <end position="305"/>
    </location>
</feature>
<dbReference type="OrthoDB" id="2551049at2"/>
<accession>A0A0F5VDI8</accession>
<reference evidence="2 3" key="1">
    <citation type="submission" date="2014-12" db="EMBL/GenBank/DDBJ databases">
        <title>Mercury Reductase activity and rhizosphere competence traits in the genome of root associated Photobacterium halotolerans MELD1.</title>
        <authorList>
            <person name="Mathew D.C."/>
            <person name="Huang C.-C."/>
        </authorList>
    </citation>
    <scope>NUCLEOTIDE SEQUENCE [LARGE SCALE GENOMIC DNA]</scope>
    <source>
        <strain evidence="2 3">MELD1</strain>
    </source>
</reference>
<evidence type="ECO:0000313" key="3">
    <source>
        <dbReference type="Proteomes" id="UP000033633"/>
    </source>
</evidence>
<feature type="signal peptide" evidence="1">
    <location>
        <begin position="1"/>
        <end position="25"/>
    </location>
</feature>
<evidence type="ECO:0000313" key="2">
    <source>
        <dbReference type="EMBL" id="KKD00231.1"/>
    </source>
</evidence>
<proteinExistence type="predicted"/>
<sequence length="305" mass="34407">MRFKTTSLVAGLLATASCMVPVAQAAPLDVNQDNLYFLSPHPDDILLTFGGLINKLSKEGTLAQKTNVTEVYFSLSNYTTNHLNELTNKRVFDVSTMRYKEDFEAHIKMFSKWDHFRYKTAGFYDAPLRKYEGSPTAGGGPAGTFADFRQDEVGIYERIAADVTPILKQENCAAFVLLANGSHIDHFIVREAVMKAAHDLGSEAKCQIYFGEDQPYTGSNPDNAMDEVNSIQARLPANAITPMTFWIDKQQKIDSFKEFYLSQYDLGYIPPLESTDYETIYKWDKTTYSALQSHVHCQSTYCNLQ</sequence>
<keyword evidence="3" id="KW-1185">Reference proteome</keyword>
<keyword evidence="1" id="KW-0732">Signal</keyword>
<dbReference type="PROSITE" id="PS51257">
    <property type="entry name" value="PROKAR_LIPOPROTEIN"/>
    <property type="match status" value="1"/>
</dbReference>
<dbReference type="InterPro" id="IPR024078">
    <property type="entry name" value="LmbE-like_dom_sf"/>
</dbReference>
<dbReference type="PATRIC" id="fig|265726.11.peg.3757"/>
<dbReference type="InterPro" id="IPR003737">
    <property type="entry name" value="GlcNAc_PI_deacetylase-related"/>
</dbReference>
<dbReference type="AlphaFoldDB" id="A0A0F5VDI8"/>
<dbReference type="Gene3D" id="3.40.50.10320">
    <property type="entry name" value="LmbE-like"/>
    <property type="match status" value="1"/>
</dbReference>
<evidence type="ECO:0000256" key="1">
    <source>
        <dbReference type="SAM" id="SignalP"/>
    </source>
</evidence>
<comment type="caution">
    <text evidence="2">The sequence shown here is derived from an EMBL/GenBank/DDBJ whole genome shotgun (WGS) entry which is preliminary data.</text>
</comment>